<dbReference type="InterPro" id="IPR027368">
    <property type="entry name" value="MnmE_dom2"/>
</dbReference>
<comment type="cofactor">
    <cofactor evidence="6">
        <name>K(+)</name>
        <dbReference type="ChEBI" id="CHEBI:29103"/>
    </cofactor>
    <text evidence="6">Binds 1 potassium ion per subunit.</text>
</comment>
<evidence type="ECO:0000256" key="5">
    <source>
        <dbReference type="ARBA" id="ARBA00023134"/>
    </source>
</evidence>
<feature type="binding site" evidence="6">
    <location>
        <position position="82"/>
    </location>
    <ligand>
        <name>(6S)-5-formyl-5,6,7,8-tetrahydrofolate</name>
        <dbReference type="ChEBI" id="CHEBI:57457"/>
    </ligand>
</feature>
<dbReference type="EC" id="3.6.-.-" evidence="6"/>
<feature type="binding site" evidence="6">
    <location>
        <position position="227"/>
    </location>
    <ligand>
        <name>K(+)</name>
        <dbReference type="ChEBI" id="CHEBI:29103"/>
    </ligand>
</feature>
<dbReference type="InterPro" id="IPR031168">
    <property type="entry name" value="G_TrmE"/>
</dbReference>
<evidence type="ECO:0000256" key="1">
    <source>
        <dbReference type="ARBA" id="ARBA00011043"/>
    </source>
</evidence>
<gene>
    <name evidence="6 9" type="primary">mnmE</name>
    <name evidence="6" type="synonym">trmE</name>
    <name evidence="9" type="ORF">MECH1_V1_3153</name>
</gene>
<dbReference type="PANTHER" id="PTHR42714">
    <property type="entry name" value="TRNA MODIFICATION GTPASE GTPBP3"/>
    <property type="match status" value="1"/>
</dbReference>
<dbReference type="InterPro" id="IPR027417">
    <property type="entry name" value="P-loop_NTPase"/>
</dbReference>
<dbReference type="NCBIfam" id="NF003661">
    <property type="entry name" value="PRK05291.1-3"/>
    <property type="match status" value="1"/>
</dbReference>
<feature type="binding site" evidence="6">
    <location>
        <begin position="227"/>
        <end position="232"/>
    </location>
    <ligand>
        <name>GTP</name>
        <dbReference type="ChEBI" id="CHEBI:37565"/>
    </ligand>
</feature>
<keyword evidence="6" id="KW-0378">Hydrolase</keyword>
<dbReference type="EMBL" id="OZ026884">
    <property type="protein sequence ID" value="CAL1241929.1"/>
    <property type="molecule type" value="Genomic_DNA"/>
</dbReference>
<feature type="binding site" evidence="6">
    <location>
        <position position="447"/>
    </location>
    <ligand>
        <name>(6S)-5-formyl-5,6,7,8-tetrahydrofolate</name>
        <dbReference type="ChEBI" id="CHEBI:57457"/>
    </ligand>
</feature>
<comment type="caution">
    <text evidence="6">Lacks conserved residue(s) required for the propagation of feature annotation.</text>
</comment>
<sequence length="447" mass="48112">MGGSTRDTIAAIATPPGRGGIGIVRVSGEAVPSIMPAVLGKALPPRHAHFGPFLDADGAILDRGVALYFPAPQSFTGEHVLELHAHGSPVLLDLLLRRLLGLGVRPARAGEFSERAFLNGKLDLAQAEAIADLIASTTEQAARSAQRSLEGEFSRRIHQLVEELIELRQYVEASIDFADEDLDFLGEGAMEERLRALDRRLQAIRLTARQGYLLQEGMTVVIAGRPNVGKSSLLNRLAARDTAIVSEIPGTTRDLLREHIHIDGLPVHVIDTAGLRDSLDPVEMEGIRRTRAALHRADRVLLLLDARDREAPASLLGELPTGVPITRIYNKIDLTGLAPGLVETPEGPVIHLSAKTGAGVDALVQHLKASVGYEAAEGVFVARRRHLDSLARACAALQRAASQLGIGTAELLAEELRQAQVALSEITGDFTSEDLLERIFSRFCVGK</sequence>
<keyword evidence="4 6" id="KW-0630">Potassium</keyword>
<proteinExistence type="inferred from homology"/>
<keyword evidence="10" id="KW-1185">Reference proteome</keyword>
<evidence type="ECO:0000256" key="4">
    <source>
        <dbReference type="ARBA" id="ARBA00022958"/>
    </source>
</evidence>
<feature type="binding site" evidence="6">
    <location>
        <position position="248"/>
    </location>
    <ligand>
        <name>K(+)</name>
        <dbReference type="ChEBI" id="CHEBI:29103"/>
    </ligand>
</feature>
<feature type="binding site" evidence="6">
    <location>
        <position position="231"/>
    </location>
    <ligand>
        <name>Mg(2+)</name>
        <dbReference type="ChEBI" id="CHEBI:18420"/>
    </ligand>
</feature>
<evidence type="ECO:0000313" key="9">
    <source>
        <dbReference type="EMBL" id="CAL1241929.1"/>
    </source>
</evidence>
<evidence type="ECO:0000256" key="7">
    <source>
        <dbReference type="RuleBase" id="RU003313"/>
    </source>
</evidence>
<feature type="binding site" evidence="6">
    <location>
        <position position="252"/>
    </location>
    <ligand>
        <name>Mg(2+)</name>
        <dbReference type="ChEBI" id="CHEBI:18420"/>
    </ligand>
</feature>
<dbReference type="InterPro" id="IPR025867">
    <property type="entry name" value="MnmE_helical"/>
</dbReference>
<dbReference type="Gene3D" id="3.30.1360.120">
    <property type="entry name" value="Probable tRNA modification gtpase trme, domain 1"/>
    <property type="match status" value="1"/>
</dbReference>
<dbReference type="InterPro" id="IPR027266">
    <property type="entry name" value="TrmE/GcvT-like"/>
</dbReference>
<dbReference type="Gene3D" id="3.40.50.300">
    <property type="entry name" value="P-loop containing nucleotide triphosphate hydrolases"/>
    <property type="match status" value="1"/>
</dbReference>
<dbReference type="HAMAP" id="MF_00379">
    <property type="entry name" value="GTPase_MnmE"/>
    <property type="match status" value="1"/>
</dbReference>
<keyword evidence="6" id="KW-0479">Metal-binding</keyword>
<dbReference type="Pfam" id="PF01926">
    <property type="entry name" value="MMR_HSR1"/>
    <property type="match status" value="1"/>
</dbReference>
<name>A0ABM9NMR1_9GAMM</name>
<feature type="binding site" evidence="6">
    <location>
        <begin position="271"/>
        <end position="274"/>
    </location>
    <ligand>
        <name>GTP</name>
        <dbReference type="ChEBI" id="CHEBI:37565"/>
    </ligand>
</feature>
<keyword evidence="3 6" id="KW-0547">Nucleotide-binding</keyword>
<dbReference type="InterPro" id="IPR018948">
    <property type="entry name" value="GTP-bd_TrmE_N"/>
</dbReference>
<feature type="binding site" evidence="6">
    <location>
        <position position="251"/>
    </location>
    <ligand>
        <name>K(+)</name>
        <dbReference type="ChEBI" id="CHEBI:29103"/>
    </ligand>
</feature>
<dbReference type="Pfam" id="PF12631">
    <property type="entry name" value="MnmE_helical"/>
    <property type="match status" value="1"/>
</dbReference>
<feature type="binding site" evidence="6">
    <location>
        <begin position="246"/>
        <end position="252"/>
    </location>
    <ligand>
        <name>GTP</name>
        <dbReference type="ChEBI" id="CHEBI:37565"/>
    </ligand>
</feature>
<comment type="similarity">
    <text evidence="1 6 7">Belongs to the TRAFAC class TrmE-Era-EngA-EngB-Septin-like GTPase superfamily. TrmE GTPase family.</text>
</comment>
<dbReference type="InterPro" id="IPR004520">
    <property type="entry name" value="GTPase_MnmE"/>
</dbReference>
<organism evidence="9 10">
    <name type="scientific">Candidatus Methylocalor cossyra</name>
    <dbReference type="NCBI Taxonomy" id="3108543"/>
    <lineage>
        <taxon>Bacteria</taxon>
        <taxon>Pseudomonadati</taxon>
        <taxon>Pseudomonadota</taxon>
        <taxon>Gammaproteobacteria</taxon>
        <taxon>Methylococcales</taxon>
        <taxon>Methylococcaceae</taxon>
        <taxon>Candidatus Methylocalor</taxon>
    </lineage>
</organism>
<comment type="subcellular location">
    <subcellularLocation>
        <location evidence="6">Cytoplasm</location>
    </subcellularLocation>
</comment>
<keyword evidence="6" id="KW-0460">Magnesium</keyword>
<dbReference type="SUPFAM" id="SSF52540">
    <property type="entry name" value="P-loop containing nucleoside triphosphate hydrolases"/>
    <property type="match status" value="1"/>
</dbReference>
<dbReference type="CDD" id="cd04164">
    <property type="entry name" value="trmE"/>
    <property type="match status" value="1"/>
</dbReference>
<evidence type="ECO:0000256" key="3">
    <source>
        <dbReference type="ARBA" id="ARBA00022741"/>
    </source>
</evidence>
<reference evidence="9 10" key="1">
    <citation type="submission" date="2024-04" db="EMBL/GenBank/DDBJ databases">
        <authorList>
            <person name="Cremers G."/>
        </authorList>
    </citation>
    <scope>NUCLEOTIDE SEQUENCE [LARGE SCALE GENOMIC DNA]</scope>
    <source>
        <strain evidence="9">MeCH1-AG</strain>
    </source>
</reference>
<feature type="domain" description="TrmE-type G" evidence="8">
    <location>
        <begin position="217"/>
        <end position="372"/>
    </location>
</feature>
<protein>
    <recommendedName>
        <fullName evidence="6">tRNA modification GTPase MnmE</fullName>
        <ecNumber evidence="6">3.6.-.-</ecNumber>
    </recommendedName>
</protein>
<keyword evidence="5 6" id="KW-0342">GTP-binding</keyword>
<dbReference type="NCBIfam" id="TIGR00450">
    <property type="entry name" value="mnmE_trmE_thdF"/>
    <property type="match status" value="1"/>
</dbReference>
<feature type="binding site" evidence="6">
    <location>
        <position position="25"/>
    </location>
    <ligand>
        <name>(6S)-5-formyl-5,6,7,8-tetrahydrofolate</name>
        <dbReference type="ChEBI" id="CHEBI:57457"/>
    </ligand>
</feature>
<evidence type="ECO:0000313" key="10">
    <source>
        <dbReference type="Proteomes" id="UP001497493"/>
    </source>
</evidence>
<feature type="binding site" evidence="6">
    <location>
        <position position="121"/>
    </location>
    <ligand>
        <name>(6S)-5-formyl-5,6,7,8-tetrahydrofolate</name>
        <dbReference type="ChEBI" id="CHEBI:57457"/>
    </ligand>
</feature>
<evidence type="ECO:0000256" key="2">
    <source>
        <dbReference type="ARBA" id="ARBA00022694"/>
    </source>
</evidence>
<dbReference type="PANTHER" id="PTHR42714:SF2">
    <property type="entry name" value="TRNA MODIFICATION GTPASE GTPBP3, MITOCHONDRIAL"/>
    <property type="match status" value="1"/>
</dbReference>
<feature type="binding site" evidence="6">
    <location>
        <position position="246"/>
    </location>
    <ligand>
        <name>K(+)</name>
        <dbReference type="ChEBI" id="CHEBI:29103"/>
    </ligand>
</feature>
<keyword evidence="6" id="KW-0963">Cytoplasm</keyword>
<comment type="subunit">
    <text evidence="6">Homodimer. Heterotetramer of two MnmE and two MnmG subunits.</text>
</comment>
<dbReference type="NCBIfam" id="TIGR00231">
    <property type="entry name" value="small_GTP"/>
    <property type="match status" value="1"/>
</dbReference>
<evidence type="ECO:0000256" key="6">
    <source>
        <dbReference type="HAMAP-Rule" id="MF_00379"/>
    </source>
</evidence>
<dbReference type="PROSITE" id="PS51709">
    <property type="entry name" value="G_TRME"/>
    <property type="match status" value="1"/>
</dbReference>
<accession>A0ABM9NMR1</accession>
<evidence type="ECO:0000259" key="8">
    <source>
        <dbReference type="PROSITE" id="PS51709"/>
    </source>
</evidence>
<comment type="function">
    <text evidence="6">Exhibits a very high intrinsic GTPase hydrolysis rate. Involved in the addition of a carboxymethylaminomethyl (cmnm) group at the wobble position (U34) of certain tRNAs, forming tRNA-cmnm(5)s(2)U34.</text>
</comment>
<dbReference type="InterPro" id="IPR006073">
    <property type="entry name" value="GTP-bd"/>
</dbReference>
<keyword evidence="2 6" id="KW-0819">tRNA processing</keyword>
<dbReference type="Pfam" id="PF10396">
    <property type="entry name" value="TrmE_N"/>
    <property type="match status" value="1"/>
</dbReference>
<dbReference type="Proteomes" id="UP001497493">
    <property type="component" value="Chromosome"/>
</dbReference>
<dbReference type="CDD" id="cd14858">
    <property type="entry name" value="TrmE_N"/>
    <property type="match status" value="1"/>
</dbReference>
<dbReference type="RefSeq" id="WP_348758398.1">
    <property type="nucleotide sequence ID" value="NZ_OZ026884.1"/>
</dbReference>
<dbReference type="InterPro" id="IPR005225">
    <property type="entry name" value="Small_GTP-bd"/>
</dbReference>
<dbReference type="Gene3D" id="1.20.120.430">
    <property type="entry name" value="tRNA modification GTPase MnmE domain 2"/>
    <property type="match status" value="1"/>
</dbReference>